<dbReference type="GO" id="GO:0006364">
    <property type="term" value="P:rRNA processing"/>
    <property type="evidence" value="ECO:0007669"/>
    <property type="project" value="UniProtKB-UniRule"/>
</dbReference>
<comment type="subunit">
    <text evidence="5">Binds ribosomal protein uS19.</text>
</comment>
<dbReference type="RefSeq" id="WP_156704163.1">
    <property type="nucleotide sequence ID" value="NZ_CACRUX010000017.1"/>
</dbReference>
<proteinExistence type="inferred from homology"/>
<dbReference type="InterPro" id="IPR011961">
    <property type="entry name" value="RimM"/>
</dbReference>
<evidence type="ECO:0000256" key="3">
    <source>
        <dbReference type="ARBA" id="ARBA00022552"/>
    </source>
</evidence>
<dbReference type="AlphaFoldDB" id="A0A6N2ZM66"/>
<name>A0A6N2ZM66_9FIRM</name>
<dbReference type="Gene3D" id="2.30.30.240">
    <property type="entry name" value="PRC-barrel domain"/>
    <property type="match status" value="1"/>
</dbReference>
<dbReference type="InterPro" id="IPR009000">
    <property type="entry name" value="Transl_B-barrel_sf"/>
</dbReference>
<dbReference type="SUPFAM" id="SSF50447">
    <property type="entry name" value="Translation proteins"/>
    <property type="match status" value="1"/>
</dbReference>
<feature type="domain" description="RimM N-terminal" evidence="6">
    <location>
        <begin position="8"/>
        <end position="86"/>
    </location>
</feature>
<evidence type="ECO:0000256" key="4">
    <source>
        <dbReference type="ARBA" id="ARBA00023186"/>
    </source>
</evidence>
<dbReference type="HAMAP" id="MF_00014">
    <property type="entry name" value="Ribosome_mat_RimM"/>
    <property type="match status" value="1"/>
</dbReference>
<evidence type="ECO:0000256" key="5">
    <source>
        <dbReference type="HAMAP-Rule" id="MF_00014"/>
    </source>
</evidence>
<dbReference type="NCBIfam" id="TIGR02273">
    <property type="entry name" value="16S_RimM"/>
    <property type="match status" value="1"/>
</dbReference>
<dbReference type="Pfam" id="PF24986">
    <property type="entry name" value="PRC_RimM"/>
    <property type="match status" value="1"/>
</dbReference>
<dbReference type="GO" id="GO:0005840">
    <property type="term" value="C:ribosome"/>
    <property type="evidence" value="ECO:0007669"/>
    <property type="project" value="InterPro"/>
</dbReference>
<dbReference type="PANTHER" id="PTHR33692">
    <property type="entry name" value="RIBOSOME MATURATION FACTOR RIMM"/>
    <property type="match status" value="1"/>
</dbReference>
<dbReference type="GO" id="GO:0042274">
    <property type="term" value="P:ribosomal small subunit biogenesis"/>
    <property type="evidence" value="ECO:0007669"/>
    <property type="project" value="UniProtKB-UniRule"/>
</dbReference>
<comment type="subcellular location">
    <subcellularLocation>
        <location evidence="5">Cytoplasm</location>
    </subcellularLocation>
</comment>
<dbReference type="Pfam" id="PF01782">
    <property type="entry name" value="RimM"/>
    <property type="match status" value="1"/>
</dbReference>
<keyword evidence="1 5" id="KW-0963">Cytoplasm</keyword>
<evidence type="ECO:0000259" key="6">
    <source>
        <dbReference type="Pfam" id="PF01782"/>
    </source>
</evidence>
<keyword evidence="4 5" id="KW-0143">Chaperone</keyword>
<sequence length="165" mass="18663">MDRNELITIGVIVAPHGVRGDLRIMPQTDFPDRFLTMDACYIDGKEYHITSARYHRQFILATFKEVPDRNAAELMARKEIQVPRDQLVELPEGRYYIFDIIGLTVEDTKGHVLGTVSDVLQPGANDVYVVKQEGQPDLLLPVLEHVILDIDVEGGKIIADPPEWI</sequence>
<protein>
    <recommendedName>
        <fullName evidence="5">Ribosome maturation factor RimM</fullName>
    </recommendedName>
</protein>
<evidence type="ECO:0000256" key="1">
    <source>
        <dbReference type="ARBA" id="ARBA00022490"/>
    </source>
</evidence>
<feature type="domain" description="Ribosome maturation factor RimM PRC barrel" evidence="7">
    <location>
        <begin position="98"/>
        <end position="163"/>
    </location>
</feature>
<dbReference type="GO" id="GO:0005737">
    <property type="term" value="C:cytoplasm"/>
    <property type="evidence" value="ECO:0007669"/>
    <property type="project" value="UniProtKB-SubCell"/>
</dbReference>
<evidence type="ECO:0000256" key="2">
    <source>
        <dbReference type="ARBA" id="ARBA00022517"/>
    </source>
</evidence>
<dbReference type="EMBL" id="CACRUX010000017">
    <property type="protein sequence ID" value="VYT79763.1"/>
    <property type="molecule type" value="Genomic_DNA"/>
</dbReference>
<organism evidence="8">
    <name type="scientific">Veillonella ratti</name>
    <dbReference type="NCBI Taxonomy" id="103892"/>
    <lineage>
        <taxon>Bacteria</taxon>
        <taxon>Bacillati</taxon>
        <taxon>Bacillota</taxon>
        <taxon>Negativicutes</taxon>
        <taxon>Veillonellales</taxon>
        <taxon>Veillonellaceae</taxon>
        <taxon>Veillonella</taxon>
    </lineage>
</organism>
<evidence type="ECO:0000259" key="7">
    <source>
        <dbReference type="Pfam" id="PF24986"/>
    </source>
</evidence>
<dbReference type="PANTHER" id="PTHR33692:SF1">
    <property type="entry name" value="RIBOSOME MATURATION FACTOR RIMM"/>
    <property type="match status" value="1"/>
</dbReference>
<evidence type="ECO:0000313" key="8">
    <source>
        <dbReference type="EMBL" id="VYT79763.1"/>
    </source>
</evidence>
<dbReference type="InterPro" id="IPR056792">
    <property type="entry name" value="PRC_RimM"/>
</dbReference>
<dbReference type="InterPro" id="IPR011033">
    <property type="entry name" value="PRC_barrel-like_sf"/>
</dbReference>
<comment type="domain">
    <text evidence="5">The PRC barrel domain binds ribosomal protein uS19.</text>
</comment>
<gene>
    <name evidence="5 8" type="primary">rimM</name>
    <name evidence="8" type="ORF">VRLFYP33_00022</name>
</gene>
<dbReference type="Gene3D" id="2.40.30.60">
    <property type="entry name" value="RimM"/>
    <property type="match status" value="1"/>
</dbReference>
<comment type="similarity">
    <text evidence="5">Belongs to the RimM family.</text>
</comment>
<keyword evidence="2 5" id="KW-0690">Ribosome biogenesis</keyword>
<accession>A0A6N2ZM66</accession>
<dbReference type="GO" id="GO:0043022">
    <property type="term" value="F:ribosome binding"/>
    <property type="evidence" value="ECO:0007669"/>
    <property type="project" value="InterPro"/>
</dbReference>
<keyword evidence="3 5" id="KW-0698">rRNA processing</keyword>
<comment type="function">
    <text evidence="5">An accessory protein needed during the final step in the assembly of 30S ribosomal subunit, possibly for assembly of the head region. Essential for efficient processing of 16S rRNA. May be needed both before and after RbfA during the maturation of 16S rRNA. It has affinity for free ribosomal 30S subunits but not for 70S ribosomes.</text>
</comment>
<dbReference type="SUPFAM" id="SSF50346">
    <property type="entry name" value="PRC-barrel domain"/>
    <property type="match status" value="1"/>
</dbReference>
<reference evidence="8" key="1">
    <citation type="submission" date="2019-11" db="EMBL/GenBank/DDBJ databases">
        <authorList>
            <person name="Feng L."/>
        </authorList>
    </citation>
    <scope>NUCLEOTIDE SEQUENCE</scope>
    <source>
        <strain evidence="8">VrattiLFYP33</strain>
    </source>
</reference>
<dbReference type="InterPro" id="IPR036976">
    <property type="entry name" value="RimM_N_sf"/>
</dbReference>
<dbReference type="InterPro" id="IPR002676">
    <property type="entry name" value="RimM_N"/>
</dbReference>